<evidence type="ECO:0000313" key="2">
    <source>
        <dbReference type="EMBL" id="OGE30255.1"/>
    </source>
</evidence>
<keyword evidence="1" id="KW-0472">Membrane</keyword>
<evidence type="ECO:0000256" key="1">
    <source>
        <dbReference type="SAM" id="Phobius"/>
    </source>
</evidence>
<feature type="transmembrane region" description="Helical" evidence="1">
    <location>
        <begin position="275"/>
        <end position="293"/>
    </location>
</feature>
<evidence type="ECO:0000313" key="3">
    <source>
        <dbReference type="Proteomes" id="UP000176902"/>
    </source>
</evidence>
<sequence>MIKKIIKTIFFILIISNIILASRWVFDGNIFFHTDIARDFLLMEDIVDNNNLTLIGPRSGAIPGLFHGPLWLYSNIPAFVLGQGDPVVVGWFWVFLYTLSVYIAYLIGNKMFGETEGLLSALLLSVVTVLQVRSLFNPYGALLLFPLFFYVLTVYLRKKDIKILLLSLFLVGLIIQFQMAFGVPILILSFFYLLYFFFKNKIFSHLFSFFILLIPLSSFLLFDVRNNFLQLNSVISYIGGQQSHGKLDLNFFQLVVLRIKESVVDGFGVITQGNLYLSISILLLFIFAVYLNIKRKRDLLNLNLFLYFYFGFWFMTIFFKGPVWNYYFIPFIPLLILMLVSLKNYLNKFLFYFLFTLIYIVNFQTNIKDLSSYNINAYEQDVSTWKFNKLAAEEVFKGEEKEFGYFIFTPDLYGYSPRFALNYFQKRNPERSVFPYEKKAVTYLVIAPPPEYGRDPNSLWYQKNTNSSSWKANDIRIDRNPNQVINFKNGFVVEKYLLTEEELKSTPNPNLIKDIFFR</sequence>
<feature type="transmembrane region" description="Helical" evidence="1">
    <location>
        <begin position="163"/>
        <end position="196"/>
    </location>
</feature>
<name>A0A1F5JNS4_9BACT</name>
<proteinExistence type="predicted"/>
<dbReference type="STRING" id="1797768.A3C59_04725"/>
<feature type="transmembrane region" description="Helical" evidence="1">
    <location>
        <begin position="300"/>
        <end position="318"/>
    </location>
</feature>
<feature type="transmembrane region" description="Helical" evidence="1">
    <location>
        <begin position="324"/>
        <end position="342"/>
    </location>
</feature>
<comment type="caution">
    <text evidence="2">The sequence shown here is derived from an EMBL/GenBank/DDBJ whole genome shotgun (WGS) entry which is preliminary data.</text>
</comment>
<dbReference type="Proteomes" id="UP000176902">
    <property type="component" value="Unassembled WGS sequence"/>
</dbReference>
<feature type="transmembrane region" description="Helical" evidence="1">
    <location>
        <begin position="9"/>
        <end position="26"/>
    </location>
</feature>
<dbReference type="EMBL" id="MFCV01000048">
    <property type="protein sequence ID" value="OGE30255.1"/>
    <property type="molecule type" value="Genomic_DNA"/>
</dbReference>
<gene>
    <name evidence="2" type="ORF">A3C59_04725</name>
</gene>
<protein>
    <submittedName>
        <fullName evidence="2">Uncharacterized protein</fullName>
    </submittedName>
</protein>
<reference evidence="2 3" key="1">
    <citation type="journal article" date="2016" name="Nat. Commun.">
        <title>Thousands of microbial genomes shed light on interconnected biogeochemical processes in an aquifer system.</title>
        <authorList>
            <person name="Anantharaman K."/>
            <person name="Brown C.T."/>
            <person name="Hug L.A."/>
            <person name="Sharon I."/>
            <person name="Castelle C.J."/>
            <person name="Probst A.J."/>
            <person name="Thomas B.C."/>
            <person name="Singh A."/>
            <person name="Wilkins M.J."/>
            <person name="Karaoz U."/>
            <person name="Brodie E.L."/>
            <person name="Williams K.H."/>
            <person name="Hubbard S.S."/>
            <person name="Banfield J.F."/>
        </authorList>
    </citation>
    <scope>NUCLEOTIDE SEQUENCE [LARGE SCALE GENOMIC DNA]</scope>
</reference>
<feature type="transmembrane region" description="Helical" evidence="1">
    <location>
        <begin position="138"/>
        <end position="156"/>
    </location>
</feature>
<accession>A0A1F5JNS4</accession>
<keyword evidence="1" id="KW-1133">Transmembrane helix</keyword>
<feature type="transmembrane region" description="Helical" evidence="1">
    <location>
        <begin position="349"/>
        <end position="367"/>
    </location>
</feature>
<dbReference type="AlphaFoldDB" id="A0A1F5JNS4"/>
<keyword evidence="1" id="KW-0812">Transmembrane</keyword>
<feature type="transmembrane region" description="Helical" evidence="1">
    <location>
        <begin position="88"/>
        <end position="108"/>
    </location>
</feature>
<feature type="transmembrane region" description="Helical" evidence="1">
    <location>
        <begin position="202"/>
        <end position="222"/>
    </location>
</feature>
<organism evidence="2 3">
    <name type="scientific">Candidatus Daviesbacteria bacterium RIFCSPHIGHO2_02_FULL_36_13</name>
    <dbReference type="NCBI Taxonomy" id="1797768"/>
    <lineage>
        <taxon>Bacteria</taxon>
        <taxon>Candidatus Daviesiibacteriota</taxon>
    </lineage>
</organism>